<dbReference type="EMBL" id="MCGN01000003">
    <property type="protein sequence ID" value="ORY99420.1"/>
    <property type="molecule type" value="Genomic_DNA"/>
</dbReference>
<dbReference type="Gene3D" id="3.80.10.10">
    <property type="entry name" value="Ribonuclease Inhibitor"/>
    <property type="match status" value="2"/>
</dbReference>
<dbReference type="OMA" id="MARNCKQ"/>
<evidence type="ECO:0008006" key="3">
    <source>
        <dbReference type="Google" id="ProtNLM"/>
    </source>
</evidence>
<evidence type="ECO:0000313" key="2">
    <source>
        <dbReference type="Proteomes" id="UP000242180"/>
    </source>
</evidence>
<dbReference type="AlphaFoldDB" id="A0A1X2HJZ9"/>
<keyword evidence="2" id="KW-1185">Reference proteome</keyword>
<name>A0A1X2HJZ9_SYNRA</name>
<protein>
    <recommendedName>
        <fullName evidence="3">F-box domain-containing protein</fullName>
    </recommendedName>
</protein>
<evidence type="ECO:0000313" key="1">
    <source>
        <dbReference type="EMBL" id="ORY99420.1"/>
    </source>
</evidence>
<dbReference type="Proteomes" id="UP000242180">
    <property type="component" value="Unassembled WGS sequence"/>
</dbReference>
<dbReference type="InParanoid" id="A0A1X2HJZ9"/>
<dbReference type="STRING" id="13706.A0A1X2HJZ9"/>
<comment type="caution">
    <text evidence="1">The sequence shown here is derived from an EMBL/GenBank/DDBJ whole genome shotgun (WGS) entry which is preliminary data.</text>
</comment>
<reference evidence="1 2" key="1">
    <citation type="submission" date="2016-07" db="EMBL/GenBank/DDBJ databases">
        <title>Pervasive Adenine N6-methylation of Active Genes in Fungi.</title>
        <authorList>
            <consortium name="DOE Joint Genome Institute"/>
            <person name="Mondo S.J."/>
            <person name="Dannebaum R.O."/>
            <person name="Kuo R.C."/>
            <person name="Labutti K."/>
            <person name="Haridas S."/>
            <person name="Kuo A."/>
            <person name="Salamov A."/>
            <person name="Ahrendt S.R."/>
            <person name="Lipzen A."/>
            <person name="Sullivan W."/>
            <person name="Andreopoulos W.B."/>
            <person name="Clum A."/>
            <person name="Lindquist E."/>
            <person name="Daum C."/>
            <person name="Ramamoorthy G.K."/>
            <person name="Gryganskyi A."/>
            <person name="Culley D."/>
            <person name="Magnuson J.K."/>
            <person name="James T.Y."/>
            <person name="O'Malley M.A."/>
            <person name="Stajich J.E."/>
            <person name="Spatafora J.W."/>
            <person name="Visel A."/>
            <person name="Grigoriev I.V."/>
        </authorList>
    </citation>
    <scope>NUCLEOTIDE SEQUENCE [LARGE SCALE GENOMIC DNA]</scope>
    <source>
        <strain evidence="1 2">NRRL 2496</strain>
    </source>
</reference>
<dbReference type="InterPro" id="IPR032675">
    <property type="entry name" value="LRR_dom_sf"/>
</dbReference>
<dbReference type="OrthoDB" id="61560at2759"/>
<dbReference type="SUPFAM" id="SSF52047">
    <property type="entry name" value="RNI-like"/>
    <property type="match status" value="1"/>
</dbReference>
<gene>
    <name evidence="1" type="ORF">BCR43DRAFT_489252</name>
</gene>
<proteinExistence type="predicted"/>
<sequence>MMRLPMDLQQVICEMAIGDSGKNKFAFVAMRVNKAWAHFVCSVLYRNYRISDYLQFVGFVNTISTGAKGSLPYGSYIRSIDLTSVNRYGVDTRVTRLIRHCNNLRTVSLGHPTSVKADTIALMARHCQKLQTLQLGGLESFPFMLECDFSSLRGLRTVDICSTPLTTNALHTLPMEIEHIRFARLDALQYMDVKLFLQARQKHIQSIRIEQCRFMDGPIADMIAPLKQLEKLELVGTDIGDPIFEGLADVPNLCLDTLRIVNTHITDTVLQGFLTARSRSIDRPRVRHLELADNRFVSDDMVQALLVRRHCL</sequence>
<organism evidence="1 2">
    <name type="scientific">Syncephalastrum racemosum</name>
    <name type="common">Filamentous fungus</name>
    <dbReference type="NCBI Taxonomy" id="13706"/>
    <lineage>
        <taxon>Eukaryota</taxon>
        <taxon>Fungi</taxon>
        <taxon>Fungi incertae sedis</taxon>
        <taxon>Mucoromycota</taxon>
        <taxon>Mucoromycotina</taxon>
        <taxon>Mucoromycetes</taxon>
        <taxon>Mucorales</taxon>
        <taxon>Syncephalastraceae</taxon>
        <taxon>Syncephalastrum</taxon>
    </lineage>
</organism>
<accession>A0A1X2HJZ9</accession>